<keyword evidence="10" id="KW-1185">Reference proteome</keyword>
<evidence type="ECO:0000313" key="9">
    <source>
        <dbReference type="EMBL" id="OOS19611.1"/>
    </source>
</evidence>
<comment type="similarity">
    <text evidence="6">Belongs to the fabD family.</text>
</comment>
<dbReference type="PANTHER" id="PTHR42681">
    <property type="entry name" value="MALONYL-COA-ACYL CARRIER PROTEIN TRANSACYLASE, MITOCHONDRIAL"/>
    <property type="match status" value="1"/>
</dbReference>
<evidence type="ECO:0000256" key="3">
    <source>
        <dbReference type="ARBA" id="ARBA00022679"/>
    </source>
</evidence>
<dbReference type="SMART" id="SM00827">
    <property type="entry name" value="PKS_AT"/>
    <property type="match status" value="1"/>
</dbReference>
<dbReference type="GO" id="GO:0005829">
    <property type="term" value="C:cytosol"/>
    <property type="evidence" value="ECO:0007669"/>
    <property type="project" value="TreeGrafter"/>
</dbReference>
<reference evidence="9 10" key="1">
    <citation type="submission" date="2017-02" db="EMBL/GenBank/DDBJ databases">
        <title>Draft genome sequence of Moraxella lincolnii CCUG 9405T type strain.</title>
        <authorList>
            <person name="Salva-Serra F."/>
            <person name="Engstrom-Jakobsson H."/>
            <person name="Thorell K."/>
            <person name="Jaen-Luchoro D."/>
            <person name="Gonzales-Siles L."/>
            <person name="Karlsson R."/>
            <person name="Yazdan S."/>
            <person name="Boulund F."/>
            <person name="Johnning A."/>
            <person name="Engstrand L."/>
            <person name="Kristiansson E."/>
            <person name="Moore E."/>
        </authorList>
    </citation>
    <scope>NUCLEOTIDE SEQUENCE [LARGE SCALE GENOMIC DNA]</scope>
    <source>
        <strain evidence="9 10">CCUG 9405</strain>
    </source>
</reference>
<dbReference type="EC" id="2.3.1.39" evidence="1 6"/>
<feature type="active site" evidence="7">
    <location>
        <position position="93"/>
    </location>
</feature>
<evidence type="ECO:0000256" key="5">
    <source>
        <dbReference type="ARBA" id="ARBA00048462"/>
    </source>
</evidence>
<dbReference type="Gene3D" id="3.40.366.10">
    <property type="entry name" value="Malonyl-Coenzyme A Acyl Carrier Protein, domain 2"/>
    <property type="match status" value="1"/>
</dbReference>
<dbReference type="SUPFAM" id="SSF55048">
    <property type="entry name" value="Probable ACP-binding domain of malonyl-CoA ACP transacylase"/>
    <property type="match status" value="1"/>
</dbReference>
<dbReference type="Proteomes" id="UP000191094">
    <property type="component" value="Unassembled WGS sequence"/>
</dbReference>
<dbReference type="SUPFAM" id="SSF52151">
    <property type="entry name" value="FabD/lysophospholipase-like"/>
    <property type="match status" value="1"/>
</dbReference>
<organism evidence="9 10">
    <name type="scientific">Lwoffella lincolnii</name>
    <dbReference type="NCBI Taxonomy" id="90241"/>
    <lineage>
        <taxon>Bacteria</taxon>
        <taxon>Pseudomonadati</taxon>
        <taxon>Pseudomonadota</taxon>
        <taxon>Gammaproteobacteria</taxon>
        <taxon>Moraxellales</taxon>
        <taxon>Moraxellaceae</taxon>
        <taxon>Lwoffella</taxon>
    </lineage>
</organism>
<dbReference type="InterPro" id="IPR050858">
    <property type="entry name" value="Mal-CoA-ACP_Trans/PKS_FabD"/>
</dbReference>
<evidence type="ECO:0000256" key="4">
    <source>
        <dbReference type="ARBA" id="ARBA00023315"/>
    </source>
</evidence>
<dbReference type="InterPro" id="IPR016036">
    <property type="entry name" value="Malonyl_transacylase_ACP-bd"/>
</dbReference>
<protein>
    <recommendedName>
        <fullName evidence="2 6">Malonyl CoA-acyl carrier protein transacylase</fullName>
        <ecNumber evidence="1 6">2.3.1.39</ecNumber>
    </recommendedName>
</protein>
<gene>
    <name evidence="9" type="ORF">B0682_08400</name>
</gene>
<dbReference type="RefSeq" id="WP_143823347.1">
    <property type="nucleotide sequence ID" value="NZ_MUYT01000015.1"/>
</dbReference>
<dbReference type="InterPro" id="IPR016035">
    <property type="entry name" value="Acyl_Trfase/lysoPLipase"/>
</dbReference>
<dbReference type="NCBIfam" id="TIGR00128">
    <property type="entry name" value="fabD"/>
    <property type="match status" value="1"/>
</dbReference>
<dbReference type="InterPro" id="IPR014043">
    <property type="entry name" value="Acyl_transferase_dom"/>
</dbReference>
<evidence type="ECO:0000256" key="6">
    <source>
        <dbReference type="PIRNR" id="PIRNR000446"/>
    </source>
</evidence>
<dbReference type="OrthoDB" id="9808564at2"/>
<feature type="active site" evidence="7">
    <location>
        <position position="205"/>
    </location>
</feature>
<comment type="caution">
    <text evidence="9">The sequence shown here is derived from an EMBL/GenBank/DDBJ whole genome shotgun (WGS) entry which is preliminary data.</text>
</comment>
<dbReference type="GO" id="GO:0006633">
    <property type="term" value="P:fatty acid biosynthetic process"/>
    <property type="evidence" value="ECO:0007669"/>
    <property type="project" value="TreeGrafter"/>
</dbReference>
<dbReference type="STRING" id="90241.B0682_08400"/>
<sequence>MDSKHRIAVLFPGQGSQQVGMLSELWDSYPMIEQTFTEASDALGFDLWQVCQDDVLLAQTQYTQPALLAASMALWRIIEPKLQYSPIYLLGHSLGEFSALCASGVFSLADAVRLVHQRGQFMASAVMGMDTKMAAILGLEDSQVANMCEQIGDMNPTALVDPANFNSPGQVVVAGNAIGVDAVIEQTQTCHGKKAVPLKVSVPSHCRLMTPACAKLKDKLDNIEFLPANINVIQNRHARVEQSTDEVKTALVEQLNHPVRWSESMQMLADMHIDVLIECGSGNVLSNLAKRQADPIIAYPTDKISRLQKLDEILL</sequence>
<dbReference type="PIRSF" id="PIRSF000446">
    <property type="entry name" value="Mct"/>
    <property type="match status" value="1"/>
</dbReference>
<accession>A0A1T0CBV2</accession>
<evidence type="ECO:0000256" key="2">
    <source>
        <dbReference type="ARBA" id="ARBA00018953"/>
    </source>
</evidence>
<keyword evidence="4 6" id="KW-0012">Acyltransferase</keyword>
<evidence type="ECO:0000256" key="1">
    <source>
        <dbReference type="ARBA" id="ARBA00013258"/>
    </source>
</evidence>
<comment type="catalytic activity">
    <reaction evidence="5 6">
        <text>holo-[ACP] + malonyl-CoA = malonyl-[ACP] + CoA</text>
        <dbReference type="Rhea" id="RHEA:41792"/>
        <dbReference type="Rhea" id="RHEA-COMP:9623"/>
        <dbReference type="Rhea" id="RHEA-COMP:9685"/>
        <dbReference type="ChEBI" id="CHEBI:57287"/>
        <dbReference type="ChEBI" id="CHEBI:57384"/>
        <dbReference type="ChEBI" id="CHEBI:64479"/>
        <dbReference type="ChEBI" id="CHEBI:78449"/>
        <dbReference type="EC" id="2.3.1.39"/>
    </reaction>
</comment>
<evidence type="ECO:0000256" key="7">
    <source>
        <dbReference type="PIRSR" id="PIRSR000446-1"/>
    </source>
</evidence>
<dbReference type="InterPro" id="IPR024925">
    <property type="entry name" value="Malonyl_CoA-ACP_transAc"/>
</dbReference>
<proteinExistence type="inferred from homology"/>
<name>A0A1T0CBV2_9GAMM</name>
<dbReference type="Gene3D" id="3.30.70.250">
    <property type="entry name" value="Malonyl-CoA ACP transacylase, ACP-binding"/>
    <property type="match status" value="1"/>
</dbReference>
<keyword evidence="3 6" id="KW-0808">Transferase</keyword>
<dbReference type="AlphaFoldDB" id="A0A1T0CBV2"/>
<dbReference type="Pfam" id="PF00698">
    <property type="entry name" value="Acyl_transf_1"/>
    <property type="match status" value="1"/>
</dbReference>
<dbReference type="InterPro" id="IPR004410">
    <property type="entry name" value="Malonyl_CoA-ACP_transAc_FabD"/>
</dbReference>
<feature type="domain" description="Malonyl-CoA:ACP transacylase (MAT)" evidence="8">
    <location>
        <begin position="10"/>
        <end position="304"/>
    </location>
</feature>
<dbReference type="GO" id="GO:0004314">
    <property type="term" value="F:[acyl-carrier-protein] S-malonyltransferase activity"/>
    <property type="evidence" value="ECO:0007669"/>
    <property type="project" value="UniProtKB-EC"/>
</dbReference>
<dbReference type="PANTHER" id="PTHR42681:SF1">
    <property type="entry name" value="MALONYL-COA-ACYL CARRIER PROTEIN TRANSACYLASE, MITOCHONDRIAL"/>
    <property type="match status" value="1"/>
</dbReference>
<evidence type="ECO:0000313" key="10">
    <source>
        <dbReference type="Proteomes" id="UP000191094"/>
    </source>
</evidence>
<evidence type="ECO:0000259" key="8">
    <source>
        <dbReference type="SMART" id="SM00827"/>
    </source>
</evidence>
<dbReference type="EMBL" id="MUYT01000015">
    <property type="protein sequence ID" value="OOS19611.1"/>
    <property type="molecule type" value="Genomic_DNA"/>
</dbReference>
<dbReference type="InterPro" id="IPR001227">
    <property type="entry name" value="Ac_transferase_dom_sf"/>
</dbReference>